<evidence type="ECO:0008006" key="2">
    <source>
        <dbReference type="Google" id="ProtNLM"/>
    </source>
</evidence>
<evidence type="ECO:0000313" key="1">
    <source>
        <dbReference type="EMBL" id="KAL0441905.1"/>
    </source>
</evidence>
<dbReference type="EMBL" id="JACGWJ010000001">
    <property type="protein sequence ID" value="KAL0441905.1"/>
    <property type="molecule type" value="Genomic_DNA"/>
</dbReference>
<accession>A0AAW2WKN0</accession>
<comment type="caution">
    <text evidence="1">The sequence shown here is derived from an EMBL/GenBank/DDBJ whole genome shotgun (WGS) entry which is preliminary data.</text>
</comment>
<protein>
    <recommendedName>
        <fullName evidence="2">Reverse transcriptase domain-containing protein</fullName>
    </recommendedName>
</protein>
<reference evidence="1" key="2">
    <citation type="journal article" date="2024" name="Plant">
        <title>Genomic evolution and insights into agronomic trait innovations of Sesamum species.</title>
        <authorList>
            <person name="Miao H."/>
            <person name="Wang L."/>
            <person name="Qu L."/>
            <person name="Liu H."/>
            <person name="Sun Y."/>
            <person name="Le M."/>
            <person name="Wang Q."/>
            <person name="Wei S."/>
            <person name="Zheng Y."/>
            <person name="Lin W."/>
            <person name="Duan Y."/>
            <person name="Cao H."/>
            <person name="Xiong S."/>
            <person name="Wang X."/>
            <person name="Wei L."/>
            <person name="Li C."/>
            <person name="Ma Q."/>
            <person name="Ju M."/>
            <person name="Zhao R."/>
            <person name="Li G."/>
            <person name="Mu C."/>
            <person name="Tian Q."/>
            <person name="Mei H."/>
            <person name="Zhang T."/>
            <person name="Gao T."/>
            <person name="Zhang H."/>
        </authorList>
    </citation>
    <scope>NUCLEOTIDE SEQUENCE</scope>
    <source>
        <strain evidence="1">G02</strain>
    </source>
</reference>
<dbReference type="AlphaFoldDB" id="A0AAW2WKN0"/>
<reference evidence="1" key="1">
    <citation type="submission" date="2020-06" db="EMBL/GenBank/DDBJ databases">
        <authorList>
            <person name="Li T."/>
            <person name="Hu X."/>
            <person name="Zhang T."/>
            <person name="Song X."/>
            <person name="Zhang H."/>
            <person name="Dai N."/>
            <person name="Sheng W."/>
            <person name="Hou X."/>
            <person name="Wei L."/>
        </authorList>
    </citation>
    <scope>NUCLEOTIDE SEQUENCE</scope>
    <source>
        <strain evidence="1">G02</strain>
        <tissue evidence="1">Leaf</tissue>
    </source>
</reference>
<proteinExistence type="predicted"/>
<organism evidence="1">
    <name type="scientific">Sesamum radiatum</name>
    <name type="common">Black benniseed</name>
    <dbReference type="NCBI Taxonomy" id="300843"/>
    <lineage>
        <taxon>Eukaryota</taxon>
        <taxon>Viridiplantae</taxon>
        <taxon>Streptophyta</taxon>
        <taxon>Embryophyta</taxon>
        <taxon>Tracheophyta</taxon>
        <taxon>Spermatophyta</taxon>
        <taxon>Magnoliopsida</taxon>
        <taxon>eudicotyledons</taxon>
        <taxon>Gunneridae</taxon>
        <taxon>Pentapetalae</taxon>
        <taxon>asterids</taxon>
        <taxon>lamiids</taxon>
        <taxon>Lamiales</taxon>
        <taxon>Pedaliaceae</taxon>
        <taxon>Sesamum</taxon>
    </lineage>
</organism>
<name>A0AAW2WKN0_SESRA</name>
<gene>
    <name evidence="1" type="ORF">Sradi_0129400</name>
</gene>
<sequence length="178" mass="20816">MINQLMTHDGEPLQNEEEIVGKLVRWYAKLLGEVHRTQHLDLRPFYPFLMGTLMSGNSLRTTAYSSRLTPLFQKGNTLRLSTYRVLQVVNKIIFKVFINRSQPIMISLVAPSHNTFRPRGKISDNVLLAHELFYGYNENFYSERYVMKINIRKVYHTIDWNFLQGVLEVKNSPLVGIR</sequence>